<feature type="transmembrane region" description="Helical" evidence="7">
    <location>
        <begin position="71"/>
        <end position="94"/>
    </location>
</feature>
<evidence type="ECO:0000256" key="1">
    <source>
        <dbReference type="ARBA" id="ARBA00004651"/>
    </source>
</evidence>
<feature type="transmembrane region" description="Helical" evidence="7">
    <location>
        <begin position="256"/>
        <end position="279"/>
    </location>
</feature>
<dbReference type="PANTHER" id="PTHR30487">
    <property type="entry name" value="TYPE 4 PREPILIN-LIKE PROTEINS LEADER PEPTIDE-PROCESSING ENZYME"/>
    <property type="match status" value="1"/>
</dbReference>
<evidence type="ECO:0000256" key="2">
    <source>
        <dbReference type="ARBA" id="ARBA00005801"/>
    </source>
</evidence>
<comment type="similarity">
    <text evidence="2">Belongs to the peptidase A24 family.</text>
</comment>
<evidence type="ECO:0000256" key="6">
    <source>
        <dbReference type="ARBA" id="ARBA00023136"/>
    </source>
</evidence>
<dbReference type="PATRIC" id="fig|1618671.3.peg.798"/>
<accession>A0A0G1ZUM8</accession>
<dbReference type="STRING" id="1618671.UY67_C0025G0013"/>
<keyword evidence="6 7" id="KW-0472">Membrane</keyword>
<evidence type="ECO:0000256" key="7">
    <source>
        <dbReference type="SAM" id="Phobius"/>
    </source>
</evidence>
<dbReference type="GO" id="GO:0004190">
    <property type="term" value="F:aspartic-type endopeptidase activity"/>
    <property type="evidence" value="ECO:0007669"/>
    <property type="project" value="InterPro"/>
</dbReference>
<evidence type="ECO:0000313" key="10">
    <source>
        <dbReference type="EMBL" id="KKW23294.1"/>
    </source>
</evidence>
<dbReference type="AlphaFoldDB" id="A0A0G1ZUM8"/>
<dbReference type="PANTHER" id="PTHR30487:SF0">
    <property type="entry name" value="PREPILIN LEADER PEPTIDASE_N-METHYLTRANSFERASE-RELATED"/>
    <property type="match status" value="1"/>
</dbReference>
<proteinExistence type="inferred from homology"/>
<name>A0A0G1ZUM8_9BACT</name>
<dbReference type="Pfam" id="PF06750">
    <property type="entry name" value="A24_N_bact"/>
    <property type="match status" value="1"/>
</dbReference>
<dbReference type="Proteomes" id="UP000034273">
    <property type="component" value="Unassembled WGS sequence"/>
</dbReference>
<dbReference type="InterPro" id="IPR010627">
    <property type="entry name" value="Prepilin_pept_A24_N"/>
</dbReference>
<comment type="caution">
    <text evidence="10">The sequence shown here is derived from an EMBL/GenBank/DDBJ whole genome shotgun (WGS) entry which is preliminary data.</text>
</comment>
<feature type="domain" description="Prepilin peptidase A24 N-terminal" evidence="9">
    <location>
        <begin position="8"/>
        <end position="86"/>
    </location>
</feature>
<feature type="domain" description="Prepilin type IV endopeptidase peptidase" evidence="8">
    <location>
        <begin position="109"/>
        <end position="214"/>
    </location>
</feature>
<dbReference type="EMBL" id="LCQW01000025">
    <property type="protein sequence ID" value="KKW23294.1"/>
    <property type="molecule type" value="Genomic_DNA"/>
</dbReference>
<feature type="transmembrane region" description="Helical" evidence="7">
    <location>
        <begin position="6"/>
        <end position="22"/>
    </location>
</feature>
<dbReference type="InterPro" id="IPR000045">
    <property type="entry name" value="Prepilin_IV_endopep_pep"/>
</dbReference>
<dbReference type="GO" id="GO:0005886">
    <property type="term" value="C:plasma membrane"/>
    <property type="evidence" value="ECO:0007669"/>
    <property type="project" value="UniProtKB-SubCell"/>
</dbReference>
<reference evidence="10 11" key="1">
    <citation type="journal article" date="2015" name="Nature">
        <title>rRNA introns, odd ribosomes, and small enigmatic genomes across a large radiation of phyla.</title>
        <authorList>
            <person name="Brown C.T."/>
            <person name="Hug L.A."/>
            <person name="Thomas B.C."/>
            <person name="Sharon I."/>
            <person name="Castelle C.J."/>
            <person name="Singh A."/>
            <person name="Wilkins M.J."/>
            <person name="Williams K.H."/>
            <person name="Banfield J.F."/>
        </authorList>
    </citation>
    <scope>NUCLEOTIDE SEQUENCE [LARGE SCALE GENOMIC DNA]</scope>
</reference>
<dbReference type="InterPro" id="IPR050882">
    <property type="entry name" value="Prepilin_peptidase/N-MTase"/>
</dbReference>
<evidence type="ECO:0000256" key="5">
    <source>
        <dbReference type="ARBA" id="ARBA00022989"/>
    </source>
</evidence>
<evidence type="ECO:0000259" key="9">
    <source>
        <dbReference type="Pfam" id="PF06750"/>
    </source>
</evidence>
<keyword evidence="5 7" id="KW-1133">Transmembrane helix</keyword>
<dbReference type="GO" id="GO:0006465">
    <property type="term" value="P:signal peptide processing"/>
    <property type="evidence" value="ECO:0007669"/>
    <property type="project" value="TreeGrafter"/>
</dbReference>
<feature type="transmembrane region" description="Helical" evidence="7">
    <location>
        <begin position="131"/>
        <end position="149"/>
    </location>
</feature>
<sequence>MIALVFGILGLIVGSFLNVVILRHRARMLGGRSACMSCGRTLRWYDLVPVFSWVALGGRCRICRASISVQYPLVEGMTGILFAFVGVALVPLFVNHGMATLFLLLDYLAIASLLIAIAAYDLRHTIIPDEWVYSCAFLALVSQFSLVPLQADPLSILIAGPLVAMPLYLLWFVSKGTWMGFGDVKLALGMGWLLGIQNGLLALFLAFIIGGIVSMPLLFFSSGAWRTIVAKFIPYHLWLTSGKGFTMKSEVPFGPFLIMSTIGVWFAVLSSIQLNFFFFL</sequence>
<dbReference type="Gene3D" id="1.20.120.1220">
    <property type="match status" value="1"/>
</dbReference>
<feature type="transmembrane region" description="Helical" evidence="7">
    <location>
        <begin position="155"/>
        <end position="174"/>
    </location>
</feature>
<feature type="transmembrane region" description="Helical" evidence="7">
    <location>
        <begin position="100"/>
        <end position="119"/>
    </location>
</feature>
<dbReference type="Pfam" id="PF01478">
    <property type="entry name" value="Peptidase_A24"/>
    <property type="match status" value="1"/>
</dbReference>
<evidence type="ECO:0000259" key="8">
    <source>
        <dbReference type="Pfam" id="PF01478"/>
    </source>
</evidence>
<gene>
    <name evidence="10" type="ORF">UY67_C0025G0013</name>
</gene>
<keyword evidence="4 7" id="KW-0812">Transmembrane</keyword>
<evidence type="ECO:0000256" key="3">
    <source>
        <dbReference type="ARBA" id="ARBA00022475"/>
    </source>
</evidence>
<comment type="subcellular location">
    <subcellularLocation>
        <location evidence="1">Cell membrane</location>
        <topology evidence="1">Multi-pass membrane protein</topology>
    </subcellularLocation>
</comment>
<organism evidence="10 11">
    <name type="scientific">Candidatus Kaiserbacteria bacterium GW2011_GWA2_52_12</name>
    <dbReference type="NCBI Taxonomy" id="1618671"/>
    <lineage>
        <taxon>Bacteria</taxon>
        <taxon>Candidatus Kaiseribacteriota</taxon>
    </lineage>
</organism>
<evidence type="ECO:0000256" key="4">
    <source>
        <dbReference type="ARBA" id="ARBA00022692"/>
    </source>
</evidence>
<keyword evidence="3" id="KW-1003">Cell membrane</keyword>
<evidence type="ECO:0000313" key="11">
    <source>
        <dbReference type="Proteomes" id="UP000034273"/>
    </source>
</evidence>
<feature type="transmembrane region" description="Helical" evidence="7">
    <location>
        <begin position="186"/>
        <end position="213"/>
    </location>
</feature>
<protein>
    <submittedName>
        <fullName evidence="10">Type 4 prepilin-like protein leader peptide-processing enzyme</fullName>
    </submittedName>
</protein>